<gene>
    <name evidence="1" type="ORF">PFISCL1PPCAC_23972</name>
</gene>
<accession>A0AAV5WM37</accession>
<organism evidence="1 2">
    <name type="scientific">Pristionchus fissidentatus</name>
    <dbReference type="NCBI Taxonomy" id="1538716"/>
    <lineage>
        <taxon>Eukaryota</taxon>
        <taxon>Metazoa</taxon>
        <taxon>Ecdysozoa</taxon>
        <taxon>Nematoda</taxon>
        <taxon>Chromadorea</taxon>
        <taxon>Rhabditida</taxon>
        <taxon>Rhabditina</taxon>
        <taxon>Diplogasteromorpha</taxon>
        <taxon>Diplogasteroidea</taxon>
        <taxon>Neodiplogasteridae</taxon>
        <taxon>Pristionchus</taxon>
    </lineage>
</organism>
<sequence>YYGSLCVTIFRPIRIILHLRIAQVLISSQSKGKIGKALRFCLLHISIHTIIMSVVQQAHAWCCRGSENDGTLMMYYQQATRFWINFI</sequence>
<evidence type="ECO:0000313" key="2">
    <source>
        <dbReference type="Proteomes" id="UP001432322"/>
    </source>
</evidence>
<keyword evidence="2" id="KW-1185">Reference proteome</keyword>
<evidence type="ECO:0000313" key="1">
    <source>
        <dbReference type="EMBL" id="GMT32675.1"/>
    </source>
</evidence>
<dbReference type="AlphaFoldDB" id="A0AAV5WM37"/>
<name>A0AAV5WM37_9BILA</name>
<evidence type="ECO:0008006" key="3">
    <source>
        <dbReference type="Google" id="ProtNLM"/>
    </source>
</evidence>
<dbReference type="Proteomes" id="UP001432322">
    <property type="component" value="Unassembled WGS sequence"/>
</dbReference>
<reference evidence="1" key="1">
    <citation type="submission" date="2023-10" db="EMBL/GenBank/DDBJ databases">
        <title>Genome assembly of Pristionchus species.</title>
        <authorList>
            <person name="Yoshida K."/>
            <person name="Sommer R.J."/>
        </authorList>
    </citation>
    <scope>NUCLEOTIDE SEQUENCE</scope>
    <source>
        <strain evidence="1">RS5133</strain>
    </source>
</reference>
<feature type="non-terminal residue" evidence="1">
    <location>
        <position position="87"/>
    </location>
</feature>
<comment type="caution">
    <text evidence="1">The sequence shown here is derived from an EMBL/GenBank/DDBJ whole genome shotgun (WGS) entry which is preliminary data.</text>
</comment>
<dbReference type="EMBL" id="BTSY01000006">
    <property type="protein sequence ID" value="GMT32675.1"/>
    <property type="molecule type" value="Genomic_DNA"/>
</dbReference>
<protein>
    <recommendedName>
        <fullName evidence="3">G protein-coupled receptor</fullName>
    </recommendedName>
</protein>
<proteinExistence type="predicted"/>
<feature type="non-terminal residue" evidence="1">
    <location>
        <position position="1"/>
    </location>
</feature>